<accession>A0A2A9MAG8</accession>
<evidence type="ECO:0000256" key="4">
    <source>
        <dbReference type="SAM" id="MobiDB-lite"/>
    </source>
</evidence>
<proteinExistence type="inferred from homology"/>
<dbReference type="InterPro" id="IPR029044">
    <property type="entry name" value="Nucleotide-diphossugar_trans"/>
</dbReference>
<feature type="compositionally biased region" description="Basic and acidic residues" evidence="4">
    <location>
        <begin position="865"/>
        <end position="877"/>
    </location>
</feature>
<feature type="region of interest" description="Disordered" evidence="4">
    <location>
        <begin position="1311"/>
        <end position="1334"/>
    </location>
</feature>
<feature type="compositionally biased region" description="Basic residues" evidence="4">
    <location>
        <begin position="1590"/>
        <end position="1604"/>
    </location>
</feature>
<feature type="region of interest" description="Disordered" evidence="4">
    <location>
        <begin position="199"/>
        <end position="243"/>
    </location>
</feature>
<feature type="compositionally biased region" description="Low complexity" evidence="4">
    <location>
        <begin position="102"/>
        <end position="133"/>
    </location>
</feature>
<dbReference type="PANTHER" id="PTHR43685">
    <property type="entry name" value="GLYCOSYLTRANSFERASE"/>
    <property type="match status" value="1"/>
</dbReference>
<dbReference type="GO" id="GO:0016757">
    <property type="term" value="F:glycosyltransferase activity"/>
    <property type="evidence" value="ECO:0007669"/>
    <property type="project" value="UniProtKB-KW"/>
</dbReference>
<evidence type="ECO:0000256" key="1">
    <source>
        <dbReference type="ARBA" id="ARBA00006739"/>
    </source>
</evidence>
<feature type="domain" description="Glycosyltransferase 2-like" evidence="5">
    <location>
        <begin position="1218"/>
        <end position="1281"/>
    </location>
</feature>
<keyword evidence="3" id="KW-0808">Transferase</keyword>
<comment type="similarity">
    <text evidence="1">Belongs to the glycosyltransferase 2 family.</text>
</comment>
<dbReference type="PANTHER" id="PTHR43685:SF5">
    <property type="entry name" value="GLYCOSYLTRANSFERASE EPSE-RELATED"/>
    <property type="match status" value="1"/>
</dbReference>
<evidence type="ECO:0000313" key="7">
    <source>
        <dbReference type="Proteomes" id="UP000224006"/>
    </source>
</evidence>
<feature type="region of interest" description="Disordered" evidence="4">
    <location>
        <begin position="262"/>
        <end position="314"/>
    </location>
</feature>
<evidence type="ECO:0000259" key="5">
    <source>
        <dbReference type="Pfam" id="PF00535"/>
    </source>
</evidence>
<dbReference type="InterPro" id="IPR001173">
    <property type="entry name" value="Glyco_trans_2-like"/>
</dbReference>
<dbReference type="EMBL" id="NWUJ01000009">
    <property type="protein sequence ID" value="PFH33311.1"/>
    <property type="molecule type" value="Genomic_DNA"/>
</dbReference>
<feature type="domain" description="Glycosyltransferase 2-like" evidence="5">
    <location>
        <begin position="1063"/>
        <end position="1145"/>
    </location>
</feature>
<name>A0A2A9MAG8_BESBE</name>
<dbReference type="Gene3D" id="3.90.550.10">
    <property type="entry name" value="Spore Coat Polysaccharide Biosynthesis Protein SpsA, Chain A"/>
    <property type="match status" value="2"/>
</dbReference>
<feature type="region of interest" description="Disordered" evidence="4">
    <location>
        <begin position="554"/>
        <end position="680"/>
    </location>
</feature>
<protein>
    <recommendedName>
        <fullName evidence="5">Glycosyltransferase 2-like domain-containing protein</fullName>
    </recommendedName>
</protein>
<organism evidence="6 7">
    <name type="scientific">Besnoitia besnoiti</name>
    <name type="common">Apicomplexan protozoan</name>
    <dbReference type="NCBI Taxonomy" id="94643"/>
    <lineage>
        <taxon>Eukaryota</taxon>
        <taxon>Sar</taxon>
        <taxon>Alveolata</taxon>
        <taxon>Apicomplexa</taxon>
        <taxon>Conoidasida</taxon>
        <taxon>Coccidia</taxon>
        <taxon>Eucoccidiorida</taxon>
        <taxon>Eimeriorina</taxon>
        <taxon>Sarcocystidae</taxon>
        <taxon>Besnoitia</taxon>
    </lineage>
</organism>
<sequence length="1698" mass="184780">MPHDAGPEDAESAQLTCVKAKNILADPLSGVPNFASAISFSSSAPSSSLLSPRLPSSSRESRSLLVLVFSKDRAPQLFLCLHSFFSSLGFFDAAPVPPQSARASPHQSLSSPSPCPPRECASPSASSESPARRFGSSPASADTPIQVSVRVIYRASSPQFEASYRLVGTLLQELLTSTSQDRDLSFSFNRRELSISPQDWRREVPTPVPFSPSVSSSSAPSPPSRPPSLSSFHQAPGCDPVPASEPVRHLYRLKRFSLHSENAWEEREEGRHRQRAGARSGDEAAEAREGGQSSRGEPSGEEEEASELAEGRKRSAAVEYGQGSSVFRSSPFASLLLHCFSCPSCETSPLSLSLCRGQHAGPCPAAASFSRPASRETSACIETRNGTDAYSPAKPRDAAKQAGSPLALDASADDDKERSKRESGEESARDSDRPTLTAGDYQRGFYGVACPFSHVLLMVDDCVWLYAPPAPSAADMPETKTLREREFAGGRRPSAVSRASCLADAVRLLDASRSLLLVSPRLHFGLAFSQPADSLLLLPAARFVSATAAARSSARQRIPAAASAAAGGDPRRRAKDADEAKGGDESHGKEPRAGGDEALADSDDALQKAQGAGDETELSGVDGRVGNGEERGDSGVLEEGGNEMRGAEDAGEGFSEGRSTREKAPGRASLARQGSAFPYEEGHDLREDSSFFLAVERQRCEGDFAMALDLSCSLYRSEDLLLLFQTLQRVEPAALTHPNRLEVAGNRHFTKCKAPNARASHSDLHPSIAFPLAPACVVLTVNRVQELYANPVYRSSRSRRQRQTGNLRGGESPRRGEGNAKSRDTPQMRSEDGEQEAKDAVRADDARGEEREKRDAMKQSTSVPARREPEQKAHDGECESVCARTANGGSPEALFRQRTEEAGLCGEPGEDSWSCEALDRYFRVGVDRWRRSQREREAALRRESPSALLSFSPSSLSLPLEDWFPFPLPTASFFPYDDLNCRLPCCHVPPSSPTPPCFSVASPCSPRAEPFTLSHGSFSPSSSYPVEFLPGAFVAPAAPPSPGSASPSAAPAASSPRPLPTVSWLIPVHNGEKTILAALRSAVCQTHCPPGFFDVVMVDDCSSDETVAQLLPFCREVWSAESEKAGCRRNGRSRVNASPSRAQGIKRGAEAQARTGGVQEDKRRERQRDDDDGELPLPDDQVHATDVRAEGRETPACRQKETVIRAELALPGVPEVPLTLVRLAKQRGVAGALRRGLMHCRGEFIARLDADDVAHPQRLITQISFMRKHPQVAVCGSAFATFRWRLIFECPVAHPTVMLRRDALRLLPRATEQAPPSSLASSSPGPSPPPSRSAVALHLAPRSNSQIDAACVQAVDGRLEEGKAERKGEDTTVTQGEAHACVADSCECARPTEENKKGDITDEENEARVWEYIYPDEEAEDLWLWLSLPLHLHITNLPHILTFLRRDPSRKSERALLPMRRSAQLAVCAWLRRTLRQPAARCCPSRERDSRKPLRPAPRGEAASARRGRSKLRASAMPARAARLRRTESMRACARKKKEGGSGGLQIATKRRQRTQRLHGRATLTQGTERRRAVVVWAMGRTRQALNARRSPRKLQRERRKKRDRGSGTQTHFESPNWVSTAACSPTSLPVSVAIGRPPPPRRGRLRSRFSRRLKLSSVGLRSAFHRPLPEATKRPWVARKAVLAPRENEAGLEVGLK</sequence>
<feature type="compositionally biased region" description="Basic and acidic residues" evidence="4">
    <location>
        <begin position="569"/>
        <end position="595"/>
    </location>
</feature>
<dbReference type="VEuPathDB" id="ToxoDB:BESB_085100"/>
<feature type="region of interest" description="Disordered" evidence="4">
    <location>
        <begin position="384"/>
        <end position="436"/>
    </location>
</feature>
<feature type="region of interest" description="Disordered" evidence="4">
    <location>
        <begin position="795"/>
        <end position="878"/>
    </location>
</feature>
<comment type="caution">
    <text evidence="6">The sequence shown here is derived from an EMBL/GenBank/DDBJ whole genome shotgun (WGS) entry which is preliminary data.</text>
</comment>
<feature type="compositionally biased region" description="Low complexity" evidence="4">
    <location>
        <begin position="1311"/>
        <end position="1324"/>
    </location>
</feature>
<gene>
    <name evidence="6" type="ORF">BESB_085100</name>
</gene>
<feature type="region of interest" description="Disordered" evidence="4">
    <location>
        <begin position="1481"/>
        <end position="1545"/>
    </location>
</feature>
<feature type="region of interest" description="Disordered" evidence="4">
    <location>
        <begin position="101"/>
        <end position="140"/>
    </location>
</feature>
<feature type="compositionally biased region" description="Basic and acidic residues" evidence="4">
    <location>
        <begin position="811"/>
        <end position="857"/>
    </location>
</feature>
<dbReference type="GeneID" id="40313436"/>
<feature type="compositionally biased region" description="Basic and acidic residues" evidence="4">
    <location>
        <begin position="1159"/>
        <end position="1169"/>
    </location>
</feature>
<evidence type="ECO:0000256" key="2">
    <source>
        <dbReference type="ARBA" id="ARBA00022676"/>
    </source>
</evidence>
<evidence type="ECO:0000256" key="3">
    <source>
        <dbReference type="ARBA" id="ARBA00022679"/>
    </source>
</evidence>
<feature type="compositionally biased region" description="Low complexity" evidence="4">
    <location>
        <begin position="554"/>
        <end position="568"/>
    </location>
</feature>
<dbReference type="SUPFAM" id="SSF53448">
    <property type="entry name" value="Nucleotide-diphospho-sugar transferases"/>
    <property type="match status" value="1"/>
</dbReference>
<dbReference type="OrthoDB" id="419989at2759"/>
<reference evidence="6 7" key="1">
    <citation type="submission" date="2017-09" db="EMBL/GenBank/DDBJ databases">
        <title>Genome sequencing of Besnoitia besnoiti strain Bb-Ger1.</title>
        <authorList>
            <person name="Schares G."/>
            <person name="Venepally P."/>
            <person name="Lorenzi H.A."/>
        </authorList>
    </citation>
    <scope>NUCLEOTIDE SEQUENCE [LARGE SCALE GENOMIC DNA]</scope>
    <source>
        <strain evidence="6 7">Bb-Ger1</strain>
    </source>
</reference>
<feature type="compositionally biased region" description="Basic and acidic residues" evidence="4">
    <location>
        <begin position="413"/>
        <end position="433"/>
    </location>
</feature>
<dbReference type="InterPro" id="IPR050834">
    <property type="entry name" value="Glycosyltransf_2"/>
</dbReference>
<feature type="region of interest" description="Disordered" evidence="4">
    <location>
        <begin position="1125"/>
        <end position="1195"/>
    </location>
</feature>
<dbReference type="Pfam" id="PF00535">
    <property type="entry name" value="Glycos_transf_2"/>
    <property type="match status" value="2"/>
</dbReference>
<dbReference type="Proteomes" id="UP000224006">
    <property type="component" value="Chromosome VIII"/>
</dbReference>
<feature type="region of interest" description="Disordered" evidence="4">
    <location>
        <begin position="1585"/>
        <end position="1616"/>
    </location>
</feature>
<feature type="compositionally biased region" description="Basic and acidic residues" evidence="4">
    <location>
        <begin position="280"/>
        <end position="289"/>
    </location>
</feature>
<feature type="compositionally biased region" description="Basic and acidic residues" evidence="4">
    <location>
        <begin position="262"/>
        <end position="271"/>
    </location>
</feature>
<feature type="compositionally biased region" description="Basic and acidic residues" evidence="4">
    <location>
        <begin position="1180"/>
        <end position="1195"/>
    </location>
</feature>
<dbReference type="KEGG" id="bbes:BESB_085100"/>
<evidence type="ECO:0000313" key="6">
    <source>
        <dbReference type="EMBL" id="PFH33311.1"/>
    </source>
</evidence>
<dbReference type="RefSeq" id="XP_029217320.1">
    <property type="nucleotide sequence ID" value="XM_029366860.1"/>
</dbReference>
<keyword evidence="7" id="KW-1185">Reference proteome</keyword>
<keyword evidence="2" id="KW-0328">Glycosyltransferase</keyword>
<feature type="compositionally biased region" description="Polar residues" evidence="4">
    <location>
        <begin position="1607"/>
        <end position="1616"/>
    </location>
</feature>